<dbReference type="InterPro" id="IPR003805">
    <property type="entry name" value="CobS"/>
</dbReference>
<feature type="transmembrane region" description="Helical" evidence="19">
    <location>
        <begin position="181"/>
        <end position="198"/>
    </location>
</feature>
<comment type="pathway">
    <text evidence="3 19">Cofactor biosynthesis; adenosylcobalamin biosynthesis; adenosylcobalamin from cob(II)yrinate a,c-diamide: step 7/7.</text>
</comment>
<keyword evidence="21" id="KW-1185">Reference proteome</keyword>
<evidence type="ECO:0000256" key="12">
    <source>
        <dbReference type="ARBA" id="ARBA00022989"/>
    </source>
</evidence>
<keyword evidence="10 19" id="KW-0812">Transmembrane</keyword>
<evidence type="ECO:0000256" key="10">
    <source>
        <dbReference type="ARBA" id="ARBA00022692"/>
    </source>
</evidence>
<comment type="cofactor">
    <cofactor evidence="1 19">
        <name>Mg(2+)</name>
        <dbReference type="ChEBI" id="CHEBI:18420"/>
    </cofactor>
</comment>
<dbReference type="Pfam" id="PF02654">
    <property type="entry name" value="CobS"/>
    <property type="match status" value="1"/>
</dbReference>
<dbReference type="AlphaFoldDB" id="A0A238JYG7"/>
<feature type="transmembrane region" description="Helical" evidence="19">
    <location>
        <begin position="38"/>
        <end position="62"/>
    </location>
</feature>
<keyword evidence="9 19" id="KW-0808">Transferase</keyword>
<reference evidence="21" key="1">
    <citation type="submission" date="2017-05" db="EMBL/GenBank/DDBJ databases">
        <authorList>
            <person name="Rodrigo-Torres L."/>
            <person name="Arahal R. D."/>
            <person name="Lucena T."/>
        </authorList>
    </citation>
    <scope>NUCLEOTIDE SEQUENCE [LARGE SCALE GENOMIC DNA]</scope>
    <source>
        <strain evidence="21">CECT 8621</strain>
    </source>
</reference>
<feature type="transmembrane region" description="Helical" evidence="19">
    <location>
        <begin position="142"/>
        <end position="169"/>
    </location>
</feature>
<evidence type="ECO:0000256" key="18">
    <source>
        <dbReference type="ARBA" id="ARBA00049504"/>
    </source>
</evidence>
<feature type="transmembrane region" description="Helical" evidence="19">
    <location>
        <begin position="116"/>
        <end position="136"/>
    </location>
</feature>
<evidence type="ECO:0000256" key="6">
    <source>
        <dbReference type="ARBA" id="ARBA00015850"/>
    </source>
</evidence>
<keyword evidence="7 19" id="KW-1003">Cell membrane</keyword>
<accession>A0A238JYG7</accession>
<dbReference type="HAMAP" id="MF_00719">
    <property type="entry name" value="CobS"/>
    <property type="match status" value="1"/>
</dbReference>
<evidence type="ECO:0000256" key="13">
    <source>
        <dbReference type="ARBA" id="ARBA00023136"/>
    </source>
</evidence>
<evidence type="ECO:0000313" key="21">
    <source>
        <dbReference type="Proteomes" id="UP000202922"/>
    </source>
</evidence>
<protein>
    <recommendedName>
        <fullName evidence="6 19">Adenosylcobinamide-GDP ribazoletransferase</fullName>
        <ecNumber evidence="5 19">2.7.8.26</ecNumber>
    </recommendedName>
    <alternativeName>
        <fullName evidence="16 19">Cobalamin synthase</fullName>
    </alternativeName>
    <alternativeName>
        <fullName evidence="15 19">Cobalamin-5'-phosphate synthase</fullName>
    </alternativeName>
</protein>
<comment type="subcellular location">
    <subcellularLocation>
        <location evidence="2 19">Cell membrane</location>
        <topology evidence="2 19">Multi-pass membrane protein</topology>
    </subcellularLocation>
</comment>
<feature type="transmembrane region" description="Helical" evidence="19">
    <location>
        <begin position="68"/>
        <end position="86"/>
    </location>
</feature>
<dbReference type="GO" id="GO:0005886">
    <property type="term" value="C:plasma membrane"/>
    <property type="evidence" value="ECO:0007669"/>
    <property type="project" value="UniProtKB-SubCell"/>
</dbReference>
<dbReference type="EC" id="2.7.8.26" evidence="5 19"/>
<dbReference type="Proteomes" id="UP000202922">
    <property type="component" value="Unassembled WGS sequence"/>
</dbReference>
<comment type="similarity">
    <text evidence="4 19">Belongs to the CobS family.</text>
</comment>
<name>A0A238JYG7_9RHOB</name>
<evidence type="ECO:0000256" key="1">
    <source>
        <dbReference type="ARBA" id="ARBA00001946"/>
    </source>
</evidence>
<evidence type="ECO:0000256" key="8">
    <source>
        <dbReference type="ARBA" id="ARBA00022573"/>
    </source>
</evidence>
<evidence type="ECO:0000256" key="5">
    <source>
        <dbReference type="ARBA" id="ARBA00013200"/>
    </source>
</evidence>
<organism evidence="20 21">
    <name type="scientific">Actibacterium lipolyticum</name>
    <dbReference type="NCBI Taxonomy" id="1524263"/>
    <lineage>
        <taxon>Bacteria</taxon>
        <taxon>Pseudomonadati</taxon>
        <taxon>Pseudomonadota</taxon>
        <taxon>Alphaproteobacteria</taxon>
        <taxon>Rhodobacterales</taxon>
        <taxon>Roseobacteraceae</taxon>
        <taxon>Actibacterium</taxon>
    </lineage>
</organism>
<keyword evidence="13 19" id="KW-0472">Membrane</keyword>
<sequence length="255" mass="25800">MSRPGWIMARLAELQLAIIFLTRLPAGRMRDGSLSIGASAWAWPVAGVFVGGISALIYAAAWGLGLPAGPSAVLALGAGILVCGGLHEDGFADLADGCGGGRDRAQKLEIMRDSRIGAYGVLAVIFSFGLRASAITSLSDPLLVIPCLIGVAAASRAPMAVWLYLLPAAREDGLGHSSKQINGMAVIVAITFGCIFLLPLGGIAVLSVAIAVAIGSGAVAAFAVRQIGGQTGDVLGAVQQVSEVAAWIACLAVLV</sequence>
<dbReference type="EMBL" id="FXYE01000001">
    <property type="protein sequence ID" value="SMX34882.1"/>
    <property type="molecule type" value="Genomic_DNA"/>
</dbReference>
<evidence type="ECO:0000256" key="14">
    <source>
        <dbReference type="ARBA" id="ARBA00025228"/>
    </source>
</evidence>
<evidence type="ECO:0000256" key="9">
    <source>
        <dbReference type="ARBA" id="ARBA00022679"/>
    </source>
</evidence>
<evidence type="ECO:0000256" key="7">
    <source>
        <dbReference type="ARBA" id="ARBA00022475"/>
    </source>
</evidence>
<evidence type="ECO:0000256" key="19">
    <source>
        <dbReference type="HAMAP-Rule" id="MF_00719"/>
    </source>
</evidence>
<evidence type="ECO:0000256" key="15">
    <source>
        <dbReference type="ARBA" id="ARBA00032605"/>
    </source>
</evidence>
<dbReference type="GO" id="GO:0009236">
    <property type="term" value="P:cobalamin biosynthetic process"/>
    <property type="evidence" value="ECO:0007669"/>
    <property type="project" value="UniProtKB-UniRule"/>
</dbReference>
<dbReference type="PANTHER" id="PTHR34148">
    <property type="entry name" value="ADENOSYLCOBINAMIDE-GDP RIBAZOLETRANSFERASE"/>
    <property type="match status" value="1"/>
</dbReference>
<gene>
    <name evidence="20" type="primary">cobS_2</name>
    <name evidence="19" type="synonym">cobS</name>
    <name evidence="20" type="ORF">COL8621_01539</name>
</gene>
<evidence type="ECO:0000256" key="16">
    <source>
        <dbReference type="ARBA" id="ARBA00032853"/>
    </source>
</evidence>
<dbReference type="GO" id="GO:0008818">
    <property type="term" value="F:cobalamin 5'-phosphate synthase activity"/>
    <property type="evidence" value="ECO:0007669"/>
    <property type="project" value="UniProtKB-UniRule"/>
</dbReference>
<evidence type="ECO:0000313" key="20">
    <source>
        <dbReference type="EMBL" id="SMX34882.1"/>
    </source>
</evidence>
<dbReference type="PANTHER" id="PTHR34148:SF1">
    <property type="entry name" value="ADENOSYLCOBINAMIDE-GDP RIBAZOLETRANSFERASE"/>
    <property type="match status" value="1"/>
</dbReference>
<dbReference type="NCBIfam" id="TIGR00317">
    <property type="entry name" value="cobS"/>
    <property type="match status" value="1"/>
</dbReference>
<comment type="function">
    <text evidence="14 19">Joins adenosylcobinamide-GDP and alpha-ribazole to generate adenosylcobalamin (Ado-cobalamin). Also synthesizes adenosylcobalamin 5'-phosphate from adenosylcobinamide-GDP and alpha-ribazole 5'-phosphate.</text>
</comment>
<evidence type="ECO:0000256" key="11">
    <source>
        <dbReference type="ARBA" id="ARBA00022842"/>
    </source>
</evidence>
<keyword evidence="8 19" id="KW-0169">Cobalamin biosynthesis</keyword>
<feature type="transmembrane region" description="Helical" evidence="19">
    <location>
        <begin position="204"/>
        <end position="224"/>
    </location>
</feature>
<keyword evidence="12 19" id="KW-1133">Transmembrane helix</keyword>
<dbReference type="UniPathway" id="UPA00148">
    <property type="reaction ID" value="UER00238"/>
</dbReference>
<evidence type="ECO:0000256" key="4">
    <source>
        <dbReference type="ARBA" id="ARBA00010561"/>
    </source>
</evidence>
<comment type="catalytic activity">
    <reaction evidence="18 19">
        <text>alpha-ribazole 5'-phosphate + adenosylcob(III)inamide-GDP = adenosylcob(III)alamin 5'-phosphate + GMP + H(+)</text>
        <dbReference type="Rhea" id="RHEA:23560"/>
        <dbReference type="ChEBI" id="CHEBI:15378"/>
        <dbReference type="ChEBI" id="CHEBI:57918"/>
        <dbReference type="ChEBI" id="CHEBI:58115"/>
        <dbReference type="ChEBI" id="CHEBI:60487"/>
        <dbReference type="ChEBI" id="CHEBI:60493"/>
        <dbReference type="EC" id="2.7.8.26"/>
    </reaction>
</comment>
<evidence type="ECO:0000256" key="17">
    <source>
        <dbReference type="ARBA" id="ARBA00048623"/>
    </source>
</evidence>
<proteinExistence type="inferred from homology"/>
<keyword evidence="11 19" id="KW-0460">Magnesium</keyword>
<comment type="catalytic activity">
    <reaction evidence="17 19">
        <text>alpha-ribazole + adenosylcob(III)inamide-GDP = adenosylcob(III)alamin + GMP + H(+)</text>
        <dbReference type="Rhea" id="RHEA:16049"/>
        <dbReference type="ChEBI" id="CHEBI:10329"/>
        <dbReference type="ChEBI" id="CHEBI:15378"/>
        <dbReference type="ChEBI" id="CHEBI:18408"/>
        <dbReference type="ChEBI" id="CHEBI:58115"/>
        <dbReference type="ChEBI" id="CHEBI:60487"/>
        <dbReference type="EC" id="2.7.8.26"/>
    </reaction>
</comment>
<evidence type="ECO:0000256" key="2">
    <source>
        <dbReference type="ARBA" id="ARBA00004651"/>
    </source>
</evidence>
<evidence type="ECO:0000256" key="3">
    <source>
        <dbReference type="ARBA" id="ARBA00004663"/>
    </source>
</evidence>
<dbReference type="GO" id="GO:0051073">
    <property type="term" value="F:adenosylcobinamide-GDP ribazoletransferase activity"/>
    <property type="evidence" value="ECO:0007669"/>
    <property type="project" value="UniProtKB-UniRule"/>
</dbReference>